<accession>A0A8K0JF36</accession>
<dbReference type="EMBL" id="JABELV010000198">
    <property type="protein sequence ID" value="KAG7528217.1"/>
    <property type="molecule type" value="Genomic_DNA"/>
</dbReference>
<dbReference type="Proteomes" id="UP000812966">
    <property type="component" value="Unassembled WGS sequence"/>
</dbReference>
<protein>
    <submittedName>
        <fullName evidence="3">Uncharacterized protein</fullName>
    </submittedName>
</protein>
<feature type="region of interest" description="Disordered" evidence="1">
    <location>
        <begin position="521"/>
        <end position="672"/>
    </location>
</feature>
<reference evidence="3" key="1">
    <citation type="submission" date="2020-04" db="EMBL/GenBank/DDBJ databases">
        <title>Analysis of mating type loci in Filobasidium floriforme.</title>
        <authorList>
            <person name="Nowrousian M."/>
        </authorList>
    </citation>
    <scope>NUCLEOTIDE SEQUENCE</scope>
    <source>
        <strain evidence="3">CBS 6242</strain>
    </source>
</reference>
<proteinExistence type="predicted"/>
<feature type="compositionally biased region" description="Polar residues" evidence="1">
    <location>
        <begin position="581"/>
        <end position="594"/>
    </location>
</feature>
<feature type="compositionally biased region" description="Polar residues" evidence="1">
    <location>
        <begin position="663"/>
        <end position="672"/>
    </location>
</feature>
<gene>
    <name evidence="3" type="ORF">FFLO_06332</name>
</gene>
<feature type="compositionally biased region" description="Low complexity" evidence="1">
    <location>
        <begin position="598"/>
        <end position="614"/>
    </location>
</feature>
<keyword evidence="4" id="KW-1185">Reference proteome</keyword>
<evidence type="ECO:0000256" key="2">
    <source>
        <dbReference type="SAM" id="SignalP"/>
    </source>
</evidence>
<evidence type="ECO:0000313" key="3">
    <source>
        <dbReference type="EMBL" id="KAG7528217.1"/>
    </source>
</evidence>
<sequence>MRFSTGLPTYLLFLLLVSVTSFNLVAASDGSEAMKKLCSSLSRATSCKASFKIPTFKVRTGKTDWFKFNPCKTTFRFPFGGKQCLPGTDKVVITVPIGIDMLSIVDGDTFKSLVQSGDAGTTSADILEKFGGFAQCAVDAGMSIKDNSAGLSQGSGALVTSSSVRVLRAAEIDLARYFAFAGSIVPCAASGACDAIRGFFVDYLQDSEKLMAEQIKDLLLPWSNGMNTVQKNFDALANSTDSLKMQGEQIEAEVMKIIGSFCPDAATCANNTMSDFKKQVETTLDMSKQIAALNGIIAQTQKGAHKATQTITDAVQLFEDVSDLGIDSVIQLIVEGKLNSIGQLAESLKAAQQLPRIIDTLQDNLIKVPELVGQVAQRGPPFVDSLQTLFTRNWIQDYAGDEASAEKISHGLFEAQRLLSGMIPQATQLWSSVEWLSNSVGAVDDGGRVGVDVRVASYQRWTKGWFDMPCLTTGKVTFSVAGFSQSVKYPKFYRCKQTYMVPFPNHHIPFVRIRLPEDSNLGRLGQTNPEVKTTSISWGEQRLRPTAAAASSVSSTVTSSLASSSESTAVQTSSSTVEESPITTSSDSLPTTSVAEGEASTAPASPTTSETMTSLPSTIPAEALPTAESTSQLESPASPGPTEAPSQLRRQQPAEEEDPPTDPSNYSVPGDIQTSIAFDPAAEGLYTASEVALAAGTATFVPDPAPSGTPTATEVAPDPAETTLAVPQSFDPHADLPEKVGEEDIGDWEDVRTLAINDATPTLSDGIISATAISTSTSQTNVPSATPTGTTPESSGGSRSIRFEGIERIVYGAFVAAVVVQMV</sequence>
<evidence type="ECO:0000313" key="4">
    <source>
        <dbReference type="Proteomes" id="UP000812966"/>
    </source>
</evidence>
<dbReference type="AlphaFoldDB" id="A0A8K0JF36"/>
<comment type="caution">
    <text evidence="3">The sequence shown here is derived from an EMBL/GenBank/DDBJ whole genome shotgun (WGS) entry which is preliminary data.</text>
</comment>
<feature type="region of interest" description="Disordered" evidence="1">
    <location>
        <begin position="774"/>
        <end position="799"/>
    </location>
</feature>
<feature type="compositionally biased region" description="Low complexity" evidence="1">
    <location>
        <begin position="774"/>
        <end position="798"/>
    </location>
</feature>
<evidence type="ECO:0000256" key="1">
    <source>
        <dbReference type="SAM" id="MobiDB-lite"/>
    </source>
</evidence>
<name>A0A8K0JF36_9TREE</name>
<feature type="chain" id="PRO_5035446739" evidence="2">
    <location>
        <begin position="28"/>
        <end position="823"/>
    </location>
</feature>
<feature type="signal peptide" evidence="2">
    <location>
        <begin position="1"/>
        <end position="27"/>
    </location>
</feature>
<keyword evidence="2" id="KW-0732">Signal</keyword>
<feature type="compositionally biased region" description="Low complexity" evidence="1">
    <location>
        <begin position="546"/>
        <end position="580"/>
    </location>
</feature>
<dbReference type="OrthoDB" id="2590365at2759"/>
<organism evidence="3 4">
    <name type="scientific">Filobasidium floriforme</name>
    <dbReference type="NCBI Taxonomy" id="5210"/>
    <lineage>
        <taxon>Eukaryota</taxon>
        <taxon>Fungi</taxon>
        <taxon>Dikarya</taxon>
        <taxon>Basidiomycota</taxon>
        <taxon>Agaricomycotina</taxon>
        <taxon>Tremellomycetes</taxon>
        <taxon>Filobasidiales</taxon>
        <taxon>Filobasidiaceae</taxon>
        <taxon>Filobasidium</taxon>
    </lineage>
</organism>
<feature type="compositionally biased region" description="Polar residues" evidence="1">
    <location>
        <begin position="525"/>
        <end position="538"/>
    </location>
</feature>